<dbReference type="EMBL" id="GDHF01024007">
    <property type="protein sequence ID" value="JAI28307.1"/>
    <property type="molecule type" value="Transcribed_RNA"/>
</dbReference>
<feature type="compositionally biased region" description="Low complexity" evidence="1">
    <location>
        <begin position="295"/>
        <end position="310"/>
    </location>
</feature>
<proteinExistence type="predicted"/>
<dbReference type="AlphaFoldDB" id="A0A0K8UNQ9"/>
<reference evidence="2" key="1">
    <citation type="submission" date="2015-06" db="EMBL/GenBank/DDBJ databases">
        <authorList>
            <person name="Hoefler B.C."/>
            <person name="Straight P.D."/>
        </authorList>
    </citation>
    <scope>NUCLEOTIDE SEQUENCE</scope>
</reference>
<accession>A0A0K8UNQ9</accession>
<name>A0A0K8UNQ9_BACLA</name>
<sequence>MENNRDESDQVLQLKEGIHKKFADLRAALQMREKLLLRQLEVVTSTKQHLTECGAENNILFKSRTNEDYDIKILFEDEAELLRSIRSFGRFQLGSMMLALKQEDYITPNCDHEIMYKKIQSDENQSNFLPQHKQFSQVCDSVSVDFSKDKTLIEHNVKYINDSIVNITLEEAKELIRRTQVINQAPIHQLNLEELDDDVESPIVEAVSNLSRDSYTKRNETVNNMSNISDTSFVRLPKAVRNKPRVTINNCNGIINLRNISSVTINCSNENCDHLDDVKVYKNMTDISELSTPGSLDSSSIQSSNSSSRSQSKKTNKYTINAEGHIEAKKQSNQHLHNASVVPINSHSTISFEDNDCGNNGATAKGVEITCDFYSRLFNEIKRNMDQKRPPVNMGILRKTLPSHPQKGSTEQNIPNPLLLEETLQTEPQLVLKNFENLNIFLKNDKSNEPISSVHIEHWLSEIIKDTDLEPMQNNEILEHSKLK</sequence>
<organism evidence="2">
    <name type="scientific">Bactrocera latifrons</name>
    <name type="common">Malaysian fruit fly</name>
    <name type="synonym">Chaetodacus latifrons</name>
    <dbReference type="NCBI Taxonomy" id="174628"/>
    <lineage>
        <taxon>Eukaryota</taxon>
        <taxon>Metazoa</taxon>
        <taxon>Ecdysozoa</taxon>
        <taxon>Arthropoda</taxon>
        <taxon>Hexapoda</taxon>
        <taxon>Insecta</taxon>
        <taxon>Pterygota</taxon>
        <taxon>Neoptera</taxon>
        <taxon>Endopterygota</taxon>
        <taxon>Diptera</taxon>
        <taxon>Brachycera</taxon>
        <taxon>Muscomorpha</taxon>
        <taxon>Tephritoidea</taxon>
        <taxon>Tephritidae</taxon>
        <taxon>Bactrocera</taxon>
        <taxon>Bactrocera</taxon>
    </lineage>
</organism>
<dbReference type="OrthoDB" id="8176390at2759"/>
<evidence type="ECO:0000313" key="2">
    <source>
        <dbReference type="EMBL" id="JAI28307.1"/>
    </source>
</evidence>
<gene>
    <name evidence="2" type="ORF">c0_g1_i1</name>
</gene>
<protein>
    <submittedName>
        <fullName evidence="2">Uncharacterized protein</fullName>
    </submittedName>
</protein>
<feature type="region of interest" description="Disordered" evidence="1">
    <location>
        <begin position="290"/>
        <end position="316"/>
    </location>
</feature>
<evidence type="ECO:0000256" key="1">
    <source>
        <dbReference type="SAM" id="MobiDB-lite"/>
    </source>
</evidence>